<feature type="domain" description="RsmI HTH" evidence="9">
    <location>
        <begin position="269"/>
        <end position="314"/>
    </location>
</feature>
<gene>
    <name evidence="6 10" type="primary">rsmI</name>
    <name evidence="10" type="ORF">D5400_01750</name>
</gene>
<comment type="catalytic activity">
    <reaction evidence="6">
        <text>cytidine(1402) in 16S rRNA + S-adenosyl-L-methionine = 2'-O-methylcytidine(1402) in 16S rRNA + S-adenosyl-L-homocysteine + H(+)</text>
        <dbReference type="Rhea" id="RHEA:42924"/>
        <dbReference type="Rhea" id="RHEA-COMP:10285"/>
        <dbReference type="Rhea" id="RHEA-COMP:10286"/>
        <dbReference type="ChEBI" id="CHEBI:15378"/>
        <dbReference type="ChEBI" id="CHEBI:57856"/>
        <dbReference type="ChEBI" id="CHEBI:59789"/>
        <dbReference type="ChEBI" id="CHEBI:74495"/>
        <dbReference type="ChEBI" id="CHEBI:82748"/>
        <dbReference type="EC" id="2.1.1.198"/>
    </reaction>
</comment>
<dbReference type="Pfam" id="PF00590">
    <property type="entry name" value="TP_methylase"/>
    <property type="match status" value="1"/>
</dbReference>
<comment type="function">
    <text evidence="6">Catalyzes the 2'-O-methylation of the ribose of cytidine 1402 (C1402) in 16S rRNA.</text>
</comment>
<sequence length="316" mass="33738">MARPDESGPADTDLTDSEAATRDGRSAPAFTIGTTEIKARPVEPALYLVSTPIGNLGDITLRALETLASADLLACEDTRVTRVLLERYGIRRRPFAYHEHNAQAAGERLMAALDAGQSVALVSDAGTPLVSDPGFRLVESALAAGHRVVPIPGASAPLAALTASGMPSDSFLFAGFLPQKSKARRDRLGALQRMPATLIFFESPHRIADALVDAAEVLGENRPAAVCRELTKTFEETRRGTLGELAQHYASSGNVKGEIVFLIAPFEEEASDIDPQALLDDLVRTMPPAKAATEAAKLTGLPRKDLYARLLEMKKG</sequence>
<dbReference type="KEGG" id="abaw:D5400_01750"/>
<evidence type="ECO:0000256" key="5">
    <source>
        <dbReference type="ARBA" id="ARBA00022691"/>
    </source>
</evidence>
<dbReference type="InterPro" id="IPR014777">
    <property type="entry name" value="4pyrrole_Mease_sub1"/>
</dbReference>
<keyword evidence="11" id="KW-1185">Reference proteome</keyword>
<dbReference type="HAMAP" id="MF_01877">
    <property type="entry name" value="16SrRNA_methyltr_I"/>
    <property type="match status" value="1"/>
</dbReference>
<evidence type="ECO:0000313" key="10">
    <source>
        <dbReference type="EMBL" id="AZN70168.1"/>
    </source>
</evidence>
<evidence type="ECO:0000259" key="8">
    <source>
        <dbReference type="Pfam" id="PF00590"/>
    </source>
</evidence>
<evidence type="ECO:0000256" key="3">
    <source>
        <dbReference type="ARBA" id="ARBA00022603"/>
    </source>
</evidence>
<dbReference type="Gene3D" id="3.30.950.10">
    <property type="entry name" value="Methyltransferase, Cobalt-precorrin-4 Transmethylase, Domain 2"/>
    <property type="match status" value="1"/>
</dbReference>
<dbReference type="FunFam" id="3.30.950.10:FF:000002">
    <property type="entry name" value="Ribosomal RNA small subunit methyltransferase I"/>
    <property type="match status" value="1"/>
</dbReference>
<organism evidence="10 11">
    <name type="scientific">Georhizobium profundi</name>
    <dbReference type="NCBI Taxonomy" id="2341112"/>
    <lineage>
        <taxon>Bacteria</taxon>
        <taxon>Pseudomonadati</taxon>
        <taxon>Pseudomonadota</taxon>
        <taxon>Alphaproteobacteria</taxon>
        <taxon>Hyphomicrobiales</taxon>
        <taxon>Rhizobiaceae</taxon>
        <taxon>Georhizobium</taxon>
    </lineage>
</organism>
<dbReference type="Gene3D" id="3.40.1010.10">
    <property type="entry name" value="Cobalt-precorrin-4 Transmethylase, Domain 1"/>
    <property type="match status" value="1"/>
</dbReference>
<dbReference type="RefSeq" id="WP_126007077.1">
    <property type="nucleotide sequence ID" value="NZ_CP032509.1"/>
</dbReference>
<evidence type="ECO:0000256" key="7">
    <source>
        <dbReference type="SAM" id="MobiDB-lite"/>
    </source>
</evidence>
<dbReference type="NCBIfam" id="TIGR00096">
    <property type="entry name" value="16S rRNA (cytidine(1402)-2'-O)-methyltransferase"/>
    <property type="match status" value="1"/>
</dbReference>
<dbReference type="GO" id="GO:0005737">
    <property type="term" value="C:cytoplasm"/>
    <property type="evidence" value="ECO:0007669"/>
    <property type="project" value="UniProtKB-SubCell"/>
</dbReference>
<dbReference type="CDD" id="cd11648">
    <property type="entry name" value="RsmI"/>
    <property type="match status" value="1"/>
</dbReference>
<dbReference type="OrthoDB" id="9809084at2"/>
<evidence type="ECO:0000313" key="11">
    <source>
        <dbReference type="Proteomes" id="UP000268192"/>
    </source>
</evidence>
<dbReference type="SUPFAM" id="SSF53790">
    <property type="entry name" value="Tetrapyrrole methylase"/>
    <property type="match status" value="1"/>
</dbReference>
<keyword evidence="3 6" id="KW-0489">Methyltransferase</keyword>
<dbReference type="AlphaFoldDB" id="A0A3Q8XLA0"/>
<proteinExistence type="inferred from homology"/>
<dbReference type="InterPro" id="IPR008189">
    <property type="entry name" value="rRNA_ssu_MeTfrase_I"/>
</dbReference>
<keyword evidence="4 6" id="KW-0808">Transferase</keyword>
<comment type="subcellular location">
    <subcellularLocation>
        <location evidence="6">Cytoplasm</location>
    </subcellularLocation>
</comment>
<dbReference type="PANTHER" id="PTHR46111">
    <property type="entry name" value="RIBOSOMAL RNA SMALL SUBUNIT METHYLTRANSFERASE I"/>
    <property type="match status" value="1"/>
</dbReference>
<accession>A0A3Q8XLA0</accession>
<dbReference type="Pfam" id="PF23016">
    <property type="entry name" value="RsmI_C"/>
    <property type="match status" value="1"/>
</dbReference>
<dbReference type="InterPro" id="IPR018063">
    <property type="entry name" value="SAM_MeTrfase_RsmI_CS"/>
</dbReference>
<evidence type="ECO:0000256" key="4">
    <source>
        <dbReference type="ARBA" id="ARBA00022679"/>
    </source>
</evidence>
<evidence type="ECO:0000256" key="1">
    <source>
        <dbReference type="ARBA" id="ARBA00022490"/>
    </source>
</evidence>
<dbReference type="EMBL" id="CP032509">
    <property type="protein sequence ID" value="AZN70168.1"/>
    <property type="molecule type" value="Genomic_DNA"/>
</dbReference>
<keyword evidence="2 6" id="KW-0698">rRNA processing</keyword>
<reference evidence="10 11" key="1">
    <citation type="submission" date="2018-09" db="EMBL/GenBank/DDBJ databases">
        <title>Marinorhizobium profundi gen. nov., sp. nov., isolated from a deep-sea sediment sample from the New Britain Trench and proposal of Marinorhizobiaceae fam. nov. in the order Rhizobiales of the class Alphaproteobacteria.</title>
        <authorList>
            <person name="Cao J."/>
        </authorList>
    </citation>
    <scope>NUCLEOTIDE SEQUENCE [LARGE SCALE GENOMIC DNA]</scope>
    <source>
        <strain evidence="10 11">WS11</strain>
    </source>
</reference>
<name>A0A3Q8XLA0_9HYPH</name>
<comment type="similarity">
    <text evidence="6">Belongs to the methyltransferase superfamily. RsmI family.</text>
</comment>
<evidence type="ECO:0000256" key="2">
    <source>
        <dbReference type="ARBA" id="ARBA00022552"/>
    </source>
</evidence>
<dbReference type="Proteomes" id="UP000268192">
    <property type="component" value="Chromosome"/>
</dbReference>
<dbReference type="EC" id="2.1.1.198" evidence="6"/>
<dbReference type="FunFam" id="3.40.1010.10:FF:000007">
    <property type="entry name" value="Ribosomal RNA small subunit methyltransferase I"/>
    <property type="match status" value="1"/>
</dbReference>
<keyword evidence="5 6" id="KW-0949">S-adenosyl-L-methionine</keyword>
<dbReference type="PANTHER" id="PTHR46111:SF1">
    <property type="entry name" value="RIBOSOMAL RNA SMALL SUBUNIT METHYLTRANSFERASE I"/>
    <property type="match status" value="1"/>
</dbReference>
<dbReference type="PROSITE" id="PS01296">
    <property type="entry name" value="RSMI"/>
    <property type="match status" value="1"/>
</dbReference>
<dbReference type="InterPro" id="IPR014776">
    <property type="entry name" value="4pyrrole_Mease_sub2"/>
</dbReference>
<dbReference type="PIRSF" id="PIRSF005917">
    <property type="entry name" value="MTase_YraL"/>
    <property type="match status" value="1"/>
</dbReference>
<evidence type="ECO:0000256" key="6">
    <source>
        <dbReference type="HAMAP-Rule" id="MF_01877"/>
    </source>
</evidence>
<feature type="domain" description="Tetrapyrrole methylase" evidence="8">
    <location>
        <begin position="46"/>
        <end position="246"/>
    </location>
</feature>
<dbReference type="InterPro" id="IPR035996">
    <property type="entry name" value="4pyrrol_Methylase_sf"/>
</dbReference>
<evidence type="ECO:0000259" key="9">
    <source>
        <dbReference type="Pfam" id="PF23016"/>
    </source>
</evidence>
<feature type="region of interest" description="Disordered" evidence="7">
    <location>
        <begin position="1"/>
        <end position="28"/>
    </location>
</feature>
<dbReference type="InterPro" id="IPR053910">
    <property type="entry name" value="RsmI_HTH"/>
</dbReference>
<dbReference type="InterPro" id="IPR000878">
    <property type="entry name" value="4pyrrol_Mease"/>
</dbReference>
<protein>
    <recommendedName>
        <fullName evidence="6">Ribosomal RNA small subunit methyltransferase I</fullName>
        <ecNumber evidence="6">2.1.1.198</ecNumber>
    </recommendedName>
    <alternativeName>
        <fullName evidence="6">16S rRNA 2'-O-ribose C1402 methyltransferase</fullName>
    </alternativeName>
    <alternativeName>
        <fullName evidence="6">rRNA (cytidine-2'-O-)-methyltransferase RsmI</fullName>
    </alternativeName>
</protein>
<dbReference type="GO" id="GO:0070677">
    <property type="term" value="F:rRNA (cytosine-2'-O-)-methyltransferase activity"/>
    <property type="evidence" value="ECO:0007669"/>
    <property type="project" value="UniProtKB-UniRule"/>
</dbReference>
<keyword evidence="1 6" id="KW-0963">Cytoplasm</keyword>